<dbReference type="Ensembl" id="ENSCSAVT00000007399.1">
    <property type="protein sequence ID" value="ENSCSAVP00000007304.1"/>
    <property type="gene ID" value="ENSCSAVG00000004358.1"/>
</dbReference>
<feature type="transmembrane region" description="Helical" evidence="2">
    <location>
        <begin position="64"/>
        <end position="85"/>
    </location>
</feature>
<reference evidence="4" key="1">
    <citation type="submission" date="2003-08" db="EMBL/GenBank/DDBJ databases">
        <authorList>
            <person name="Birren B."/>
            <person name="Nusbaum C."/>
            <person name="Abebe A."/>
            <person name="Abouelleil A."/>
            <person name="Adekoya E."/>
            <person name="Ait-zahra M."/>
            <person name="Allen N."/>
            <person name="Allen T."/>
            <person name="An P."/>
            <person name="Anderson M."/>
            <person name="Anderson S."/>
            <person name="Arachchi H."/>
            <person name="Armbruster J."/>
            <person name="Bachantsang P."/>
            <person name="Baldwin J."/>
            <person name="Barry A."/>
            <person name="Bayul T."/>
            <person name="Blitshsteyn B."/>
            <person name="Bloom T."/>
            <person name="Blye J."/>
            <person name="Boguslavskiy L."/>
            <person name="Borowsky M."/>
            <person name="Boukhgalter B."/>
            <person name="Brunache A."/>
            <person name="Butler J."/>
            <person name="Calixte N."/>
            <person name="Calvo S."/>
            <person name="Camarata J."/>
            <person name="Campo K."/>
            <person name="Chang J."/>
            <person name="Cheshatsang Y."/>
            <person name="Citroen M."/>
            <person name="Collymore A."/>
            <person name="Considine T."/>
            <person name="Cook A."/>
            <person name="Cooke P."/>
            <person name="Corum B."/>
            <person name="Cuomo C."/>
            <person name="David R."/>
            <person name="Dawoe T."/>
            <person name="Degray S."/>
            <person name="Dodge S."/>
            <person name="Dooley K."/>
            <person name="Dorje P."/>
            <person name="Dorjee K."/>
            <person name="Dorris L."/>
            <person name="Duffey N."/>
            <person name="Dupes A."/>
            <person name="Elkins T."/>
            <person name="Engels R."/>
            <person name="Erickson J."/>
            <person name="Farina A."/>
            <person name="Faro S."/>
            <person name="Ferreira P."/>
            <person name="Fischer H."/>
            <person name="Fitzgerald M."/>
            <person name="Foley K."/>
            <person name="Gage D."/>
            <person name="Galagan J."/>
            <person name="Gearin G."/>
            <person name="Gnerre S."/>
            <person name="Gnirke A."/>
            <person name="Goyette A."/>
            <person name="Graham J."/>
            <person name="Grandbois E."/>
            <person name="Gyaltsen K."/>
            <person name="Hafez N."/>
            <person name="Hagopian D."/>
            <person name="Hagos B."/>
            <person name="Hall J."/>
            <person name="Hatcher B."/>
            <person name="Heller A."/>
            <person name="Higgins H."/>
            <person name="Honan T."/>
            <person name="Horn A."/>
            <person name="Houde N."/>
            <person name="Hughes L."/>
            <person name="Hulme W."/>
            <person name="Husby E."/>
            <person name="Iliev I."/>
            <person name="Jaffe D."/>
            <person name="Jones C."/>
            <person name="Kamal M."/>
            <person name="Kamat A."/>
            <person name="Kamvysselis M."/>
            <person name="Karlsson E."/>
            <person name="Kells C."/>
            <person name="Kieu A."/>
            <person name="Kisner P."/>
            <person name="Kodira C."/>
            <person name="Kulbokas E."/>
            <person name="Labutti K."/>
            <person name="Lama D."/>
            <person name="Landers T."/>
            <person name="Leger J."/>
            <person name="Levine S."/>
            <person name="Lewis D."/>
            <person name="Lewis T."/>
            <person name="Lindblad-toh K."/>
            <person name="Liu X."/>
            <person name="Lokyitsang T."/>
            <person name="Lokyitsang Y."/>
            <person name="Lucien O."/>
            <person name="Lui A."/>
            <person name="Ma L.J."/>
            <person name="Mabbitt R."/>
            <person name="Macdonald J."/>
            <person name="Maclean C."/>
            <person name="Major J."/>
            <person name="Manning J."/>
            <person name="Marabella R."/>
            <person name="Maru K."/>
            <person name="Matthews C."/>
            <person name="Mauceli E."/>
            <person name="Mccarthy M."/>
            <person name="Mcdonough S."/>
            <person name="Mcghee T."/>
            <person name="Meldrim J."/>
            <person name="Meneus L."/>
            <person name="Mesirov J."/>
            <person name="Mihalev A."/>
            <person name="Mihova T."/>
            <person name="Mikkelsen T."/>
            <person name="Mlenga V."/>
            <person name="Moru K."/>
            <person name="Mozes J."/>
            <person name="Mulrain L."/>
            <person name="Munson G."/>
            <person name="Naylor J."/>
            <person name="Newes C."/>
            <person name="Nguyen C."/>
            <person name="Nguyen N."/>
            <person name="Nguyen T."/>
            <person name="Nicol R."/>
            <person name="Nielsen C."/>
            <person name="Nizzari M."/>
            <person name="Norbu C."/>
            <person name="Norbu N."/>
            <person name="O'donnell P."/>
            <person name="Okoawo O."/>
            <person name="O'leary S."/>
            <person name="Omotosho B."/>
            <person name="O'neill K."/>
            <person name="Osman S."/>
            <person name="Parker S."/>
            <person name="Perrin D."/>
            <person name="Phunkhang P."/>
            <person name="Piqani B."/>
            <person name="Purcell S."/>
            <person name="Rachupka T."/>
            <person name="Ramasamy U."/>
            <person name="Rameau R."/>
            <person name="Ray V."/>
            <person name="Raymond C."/>
            <person name="Retta R."/>
            <person name="Richardson S."/>
            <person name="Rise C."/>
            <person name="Rodriguez J."/>
            <person name="Rogers J."/>
            <person name="Rogov P."/>
            <person name="Rutman M."/>
            <person name="Schupbach R."/>
            <person name="Seaman C."/>
            <person name="Settipalli S."/>
            <person name="Sharpe T."/>
            <person name="Sheridan J."/>
            <person name="Sherpa N."/>
            <person name="Shi J."/>
            <person name="Smirnov S."/>
            <person name="Smith C."/>
            <person name="Sougnez C."/>
            <person name="Spencer B."/>
            <person name="Stalker J."/>
            <person name="Stange-thomann N."/>
            <person name="Stavropoulos S."/>
            <person name="Stetson K."/>
            <person name="Stone C."/>
            <person name="Stone S."/>
            <person name="Stubbs M."/>
            <person name="Talamas J."/>
            <person name="Tchuinga P."/>
            <person name="Tenzing P."/>
            <person name="Tesfaye S."/>
            <person name="Theodore J."/>
            <person name="Thoulutsang Y."/>
            <person name="Topham K."/>
            <person name="Towey S."/>
            <person name="Tsamla T."/>
            <person name="Tsomo N."/>
            <person name="Vallee D."/>
            <person name="Vassiliev H."/>
            <person name="Venkataraman V."/>
            <person name="Vinson J."/>
            <person name="Vo A."/>
            <person name="Wade C."/>
            <person name="Wang S."/>
            <person name="Wangchuk T."/>
            <person name="Wangdi T."/>
            <person name="Whittaker C."/>
            <person name="Wilkinson J."/>
            <person name="Wu Y."/>
            <person name="Wyman D."/>
            <person name="Yadav S."/>
            <person name="Yang S."/>
            <person name="Yang X."/>
            <person name="Yeager S."/>
            <person name="Yee E."/>
            <person name="Young G."/>
            <person name="Zainoun J."/>
            <person name="Zembeck L."/>
            <person name="Zimmer A."/>
            <person name="Zody M."/>
            <person name="Lander E."/>
        </authorList>
    </citation>
    <scope>NUCLEOTIDE SEQUENCE [LARGE SCALE GENOMIC DNA]</scope>
</reference>
<feature type="transmembrane region" description="Helical" evidence="2">
    <location>
        <begin position="97"/>
        <end position="124"/>
    </location>
</feature>
<feature type="transmembrane region" description="Helical" evidence="2">
    <location>
        <begin position="207"/>
        <end position="228"/>
    </location>
</feature>
<keyword evidence="2" id="KW-1133">Transmembrane helix</keyword>
<proteinExistence type="predicted"/>
<dbReference type="AlphaFoldDB" id="H2YPP6"/>
<dbReference type="InParanoid" id="H2YPP6"/>
<dbReference type="InterPro" id="IPR030417">
    <property type="entry name" value="MS4A"/>
</dbReference>
<feature type="transmembrane region" description="Helical" evidence="2">
    <location>
        <begin position="35"/>
        <end position="57"/>
    </location>
</feature>
<evidence type="ECO:0000256" key="1">
    <source>
        <dbReference type="SAM" id="MobiDB-lite"/>
    </source>
</evidence>
<dbReference type="GeneTree" id="ENSGT00940000165397"/>
<feature type="region of interest" description="Disordered" evidence="1">
    <location>
        <begin position="313"/>
        <end position="344"/>
    </location>
</feature>
<evidence type="ECO:0000313" key="3">
    <source>
        <dbReference type="Ensembl" id="ENSCSAVP00000007304.1"/>
    </source>
</evidence>
<keyword evidence="2" id="KW-0472">Membrane</keyword>
<dbReference type="HOGENOM" id="CLU_076497_0_0_1"/>
<dbReference type="PANTHER" id="PTHR23320:SF165">
    <property type="entry name" value="MARVEL DOMAIN-CONTAINING PROTEIN"/>
    <property type="match status" value="1"/>
</dbReference>
<dbReference type="PANTHER" id="PTHR23320">
    <property type="entry name" value="MEMBRANE-SPANNING 4-DOMAINS SUBFAMILY A MS4A -RELATED"/>
    <property type="match status" value="1"/>
</dbReference>
<sequence>MATLVSSTPVVMTAPVATATSPGNTAYSKAFRILGTFQILLGTLSIFTWSYALAFAISGYYYDIFAFISSGIWCGIFFLVAGILAAVSSVEPNNCKIVSGLVMSIFAAIFAATMFGIEITAAFLMPGLRRRIYYYSYSSYSSYSCTPYYKSSYYKSSIYIPTCSSPYRSSRYISGVYIPSKYISCYTPYNALNLSHSRYSTDGMSTLHGFMAFFAFAELIVAITHSVYCCKYKSLQSTTPATTVQYTTTYQQPITHQMPVTSIGQPGMAITTTYPAVQTVPYQNNQTPIYSNQANMMMSQPATSMSSPITMAPTGMSSPGMTSPTALSPPNYTESNQVSDNKQY</sequence>
<evidence type="ECO:0000313" key="4">
    <source>
        <dbReference type="Proteomes" id="UP000007875"/>
    </source>
</evidence>
<dbReference type="Proteomes" id="UP000007875">
    <property type="component" value="Unassembled WGS sequence"/>
</dbReference>
<name>H2YPP6_CIOSA</name>
<reference evidence="3" key="3">
    <citation type="submission" date="2025-09" db="UniProtKB">
        <authorList>
            <consortium name="Ensembl"/>
        </authorList>
    </citation>
    <scope>IDENTIFICATION</scope>
</reference>
<keyword evidence="4" id="KW-1185">Reference proteome</keyword>
<organism evidence="3 4">
    <name type="scientific">Ciona savignyi</name>
    <name type="common">Pacific transparent sea squirt</name>
    <dbReference type="NCBI Taxonomy" id="51511"/>
    <lineage>
        <taxon>Eukaryota</taxon>
        <taxon>Metazoa</taxon>
        <taxon>Chordata</taxon>
        <taxon>Tunicata</taxon>
        <taxon>Ascidiacea</taxon>
        <taxon>Phlebobranchia</taxon>
        <taxon>Cionidae</taxon>
        <taxon>Ciona</taxon>
    </lineage>
</organism>
<accession>H2YPP6</accession>
<reference evidence="3" key="2">
    <citation type="submission" date="2025-08" db="UniProtKB">
        <authorList>
            <consortium name="Ensembl"/>
        </authorList>
    </citation>
    <scope>IDENTIFICATION</scope>
</reference>
<keyword evidence="2" id="KW-0812">Transmembrane</keyword>
<protein>
    <submittedName>
        <fullName evidence="3">Uncharacterized protein</fullName>
    </submittedName>
</protein>
<dbReference type="eggNOG" id="ENOG502SFFZ">
    <property type="taxonomic scope" value="Eukaryota"/>
</dbReference>
<evidence type="ECO:0000256" key="2">
    <source>
        <dbReference type="SAM" id="Phobius"/>
    </source>
</evidence>
<dbReference type="OMA" id="ISSGIWC"/>